<dbReference type="AlphaFoldDB" id="A0AAN8Y0Q1"/>
<keyword evidence="1" id="KW-0812">Transmembrane</keyword>
<dbReference type="PANTHER" id="PTHR31325">
    <property type="entry name" value="OS01G0798800 PROTEIN-RELATED"/>
    <property type="match status" value="1"/>
</dbReference>
<comment type="caution">
    <text evidence="3">The sequence shown here is derived from an EMBL/GenBank/DDBJ whole genome shotgun (WGS) entry which is preliminary data.</text>
</comment>
<protein>
    <recommendedName>
        <fullName evidence="2">DUF4220 domain-containing protein</fullName>
    </recommendedName>
</protein>
<dbReference type="InterPro" id="IPR025315">
    <property type="entry name" value="DUF4220"/>
</dbReference>
<organism evidence="3 4">
    <name type="scientific">Solanum bulbocastanum</name>
    <name type="common">Wild potato</name>
    <dbReference type="NCBI Taxonomy" id="147425"/>
    <lineage>
        <taxon>Eukaryota</taxon>
        <taxon>Viridiplantae</taxon>
        <taxon>Streptophyta</taxon>
        <taxon>Embryophyta</taxon>
        <taxon>Tracheophyta</taxon>
        <taxon>Spermatophyta</taxon>
        <taxon>Magnoliopsida</taxon>
        <taxon>eudicotyledons</taxon>
        <taxon>Gunneridae</taxon>
        <taxon>Pentapetalae</taxon>
        <taxon>asterids</taxon>
        <taxon>lamiids</taxon>
        <taxon>Solanales</taxon>
        <taxon>Solanaceae</taxon>
        <taxon>Solanoideae</taxon>
        <taxon>Solaneae</taxon>
        <taxon>Solanum</taxon>
    </lineage>
</organism>
<feature type="transmembrane region" description="Helical" evidence="1">
    <location>
        <begin position="50"/>
        <end position="73"/>
    </location>
</feature>
<feature type="domain" description="DUF4220" evidence="2">
    <location>
        <begin position="55"/>
        <end position="427"/>
    </location>
</feature>
<feature type="transmembrane region" description="Helical" evidence="1">
    <location>
        <begin position="129"/>
        <end position="149"/>
    </location>
</feature>
<dbReference type="Proteomes" id="UP001371456">
    <property type="component" value="Unassembled WGS sequence"/>
</dbReference>
<gene>
    <name evidence="3" type="ORF">RDI58_025985</name>
</gene>
<dbReference type="InterPro" id="IPR007658">
    <property type="entry name" value="DUF594"/>
</dbReference>
<evidence type="ECO:0000256" key="1">
    <source>
        <dbReference type="SAM" id="Phobius"/>
    </source>
</evidence>
<proteinExistence type="predicted"/>
<dbReference type="Pfam" id="PF04578">
    <property type="entry name" value="DUF594"/>
    <property type="match status" value="1"/>
</dbReference>
<evidence type="ECO:0000313" key="4">
    <source>
        <dbReference type="Proteomes" id="UP001371456"/>
    </source>
</evidence>
<dbReference type="EMBL" id="JBANQN010000011">
    <property type="protein sequence ID" value="KAK6774984.1"/>
    <property type="molecule type" value="Genomic_DNA"/>
</dbReference>
<keyword evidence="1" id="KW-1133">Transmembrane helix</keyword>
<feature type="transmembrane region" description="Helical" evidence="1">
    <location>
        <begin position="21"/>
        <end position="38"/>
    </location>
</feature>
<evidence type="ECO:0000259" key="2">
    <source>
        <dbReference type="Pfam" id="PF13968"/>
    </source>
</evidence>
<evidence type="ECO:0000313" key="3">
    <source>
        <dbReference type="EMBL" id="KAK6774984.1"/>
    </source>
</evidence>
<keyword evidence="1" id="KW-0472">Membrane</keyword>
<feature type="transmembrane region" description="Helical" evidence="1">
    <location>
        <begin position="320"/>
        <end position="341"/>
    </location>
</feature>
<reference evidence="3 4" key="1">
    <citation type="submission" date="2024-02" db="EMBL/GenBank/DDBJ databases">
        <title>de novo genome assembly of Solanum bulbocastanum strain 11H21.</title>
        <authorList>
            <person name="Hosaka A.J."/>
        </authorList>
    </citation>
    <scope>NUCLEOTIDE SEQUENCE [LARGE SCALE GENOMIC DNA]</scope>
    <source>
        <tissue evidence="3">Young leaves</tissue>
    </source>
</reference>
<keyword evidence="4" id="KW-1185">Reference proteome</keyword>
<sequence>MKINKFIDNIKLLFHQWELGYSIMFSITLQAFLIFWTYKRRNLVGTVRKTLWLGIFLAADFVATLCLGAIFHLPLGPSVSSSPDDHNKKIKNLLIIWSPFILLHLGRHSTLVGISLADNEFWLSHFFKFLYYEFIALMISILGSSTRWFTLASRIMLVGGSLKFAERVLAHKKGSMAELRRSIFKEDGPGGLGILEINQILDRLSRAHRQGHLQEQFNNEENDHLADDANNEVDFLLVASREANVIALCEAYHAFNKHKDLYAESRSYEDCYRIRGGRWRGETFNLRDAATAFNNIKMELCFAYDHFYTKMAFLHTWWGWIARFVSLLSVLVALILFSVGVSTNDEFNRADNFDKIVTFLLIIMAFLLEAGSLIESILSKRFLVQIGIRKGNMWRLLEGFIVRLLGRCIITRDKNPTLKIGQFSLLPYCFNDSKQNAPFKMFLGYFDLKQFWNNLNYISRISIEDVYDHRLDEESKFLNLVFDCIAQRLRRERMEDDHFRFQSLISTAVRDQIPDPVFESTNFEECVIVWHLATDVCYRLYYHLEESHYLQYAKYLSDYMLYLLQVHPEILSPLTRKELQSYRNVCDATNRFYDDMEIQSQVITEIVDKIEPAYTNLRGIPREIRPRNISNLLLDGYELAREMGCQRIREYRLGEEVENTWRVLFEVWVDILSYSAVFVPGKQHAEHLVTGGEFITYIWLLIIYLIEN</sequence>
<dbReference type="Pfam" id="PF13968">
    <property type="entry name" value="DUF4220"/>
    <property type="match status" value="1"/>
</dbReference>
<name>A0AAN8Y0Q1_SOLBU</name>
<accession>A0AAN8Y0Q1</accession>
<feature type="transmembrane region" description="Helical" evidence="1">
    <location>
        <begin position="356"/>
        <end position="378"/>
    </location>
</feature>